<accession>A0A4R3HQU3</accession>
<proteinExistence type="predicted"/>
<organism evidence="1 2">
    <name type="scientific">Paucimonas lemoignei</name>
    <name type="common">Pseudomonas lemoignei</name>
    <dbReference type="NCBI Taxonomy" id="29443"/>
    <lineage>
        <taxon>Bacteria</taxon>
        <taxon>Pseudomonadati</taxon>
        <taxon>Pseudomonadota</taxon>
        <taxon>Betaproteobacteria</taxon>
        <taxon>Burkholderiales</taxon>
        <taxon>Burkholderiaceae</taxon>
        <taxon>Paucimonas</taxon>
    </lineage>
</organism>
<reference evidence="1 2" key="1">
    <citation type="submission" date="2019-03" db="EMBL/GenBank/DDBJ databases">
        <title>Genomic Encyclopedia of Type Strains, Phase IV (KMG-IV): sequencing the most valuable type-strain genomes for metagenomic binning, comparative biology and taxonomic classification.</title>
        <authorList>
            <person name="Goeker M."/>
        </authorList>
    </citation>
    <scope>NUCLEOTIDE SEQUENCE [LARGE SCALE GENOMIC DNA]</scope>
    <source>
        <strain evidence="1 2">DSM 7445</strain>
    </source>
</reference>
<comment type="caution">
    <text evidence="1">The sequence shown here is derived from an EMBL/GenBank/DDBJ whole genome shotgun (WGS) entry which is preliminary data.</text>
</comment>
<gene>
    <name evidence="1" type="ORF">EDC30_11150</name>
</gene>
<name>A0A4R3HQU3_PAULE</name>
<evidence type="ECO:0000313" key="1">
    <source>
        <dbReference type="EMBL" id="TCS35135.1"/>
    </source>
</evidence>
<dbReference type="Proteomes" id="UP000295382">
    <property type="component" value="Unassembled WGS sequence"/>
</dbReference>
<dbReference type="AlphaFoldDB" id="A0A4R3HQU3"/>
<evidence type="ECO:0000313" key="2">
    <source>
        <dbReference type="Proteomes" id="UP000295382"/>
    </source>
</evidence>
<dbReference type="EMBL" id="SLZQ01000011">
    <property type="protein sequence ID" value="TCS35135.1"/>
    <property type="molecule type" value="Genomic_DNA"/>
</dbReference>
<sequence length="72" mass="7873">MQTITCNVGMWRAKASVEEVGESKCMAVISAIAGEDDYSIESRHTIVFQHAAGADKEEEIKAIIKSVLNHSH</sequence>
<protein>
    <submittedName>
        <fullName evidence="1">Uncharacterized protein</fullName>
    </submittedName>
</protein>
<keyword evidence="2" id="KW-1185">Reference proteome</keyword>